<protein>
    <recommendedName>
        <fullName evidence="8">Eukaryotic translation initiation factor 4E</fullName>
    </recommendedName>
    <alternativeName>
        <fullName evidence="7">eIF-4F 25 kDa subunit</fullName>
    </alternativeName>
    <alternativeName>
        <fullName evidence="6">mRNA cap-binding protein</fullName>
    </alternativeName>
</protein>
<sequence length="293" mass="32039">MSATTDLPKAPAEASKVALDSAVAQTLNGDAPATSEGEAASSSDANAAEYRTVFQDATNFNVKHPLYNSWTLWFDNPSQKGMASARGTKESWGDDMNKVVDFDSVEEFWGLYQNIVPPSELPQKANYYLFKQGVKPAWEDPANTNGGKWSIQLPRDKTRAAIDRLWLFTMLAAIGETLEAPFPDGVPPPSSSPQDELVTGVIMSARANFYRIAIWTRKAEDTEELAAKLLDIGKQFKVNVLGYDIDAKIGSGLTSDVEFQSHKDLCCSRNKKFKHLPESVAGPALLCGETVVQ</sequence>
<evidence type="ECO:0000256" key="3">
    <source>
        <dbReference type="ARBA" id="ARBA00022845"/>
    </source>
</evidence>
<dbReference type="FunFam" id="3.30.760.10:FF:000011">
    <property type="entry name" value="Eukaryotic translation initiation factor 4E"/>
    <property type="match status" value="1"/>
</dbReference>
<evidence type="ECO:0000256" key="6">
    <source>
        <dbReference type="ARBA" id="ARBA00030245"/>
    </source>
</evidence>
<comment type="similarity">
    <text evidence="1 9">Belongs to the eukaryotic initiation factor 4E family.</text>
</comment>
<dbReference type="GO" id="GO:0006417">
    <property type="term" value="P:regulation of translation"/>
    <property type="evidence" value="ECO:0007669"/>
    <property type="project" value="UniProtKB-KW"/>
</dbReference>
<dbReference type="OrthoDB" id="590761at2759"/>
<evidence type="ECO:0000256" key="7">
    <source>
        <dbReference type="ARBA" id="ARBA00032656"/>
    </source>
</evidence>
<dbReference type="Proteomes" id="UP000011976">
    <property type="component" value="Unassembled WGS sequence"/>
</dbReference>
<dbReference type="GO" id="GO:0000340">
    <property type="term" value="F:RNA 7-methylguanosine cap binding"/>
    <property type="evidence" value="ECO:0007669"/>
    <property type="project" value="TreeGrafter"/>
</dbReference>
<dbReference type="AlphaFoldDB" id="M9M9Y6"/>
<keyword evidence="5 9" id="KW-0648">Protein biosynthesis</keyword>
<evidence type="ECO:0000256" key="5">
    <source>
        <dbReference type="ARBA" id="ARBA00022917"/>
    </source>
</evidence>
<keyword evidence="4 9" id="KW-0694">RNA-binding</keyword>
<dbReference type="SUPFAM" id="SSF55418">
    <property type="entry name" value="eIF4e-like"/>
    <property type="match status" value="1"/>
</dbReference>
<dbReference type="InterPro" id="IPR001040">
    <property type="entry name" value="TIF_eIF_4E"/>
</dbReference>
<dbReference type="PANTHER" id="PTHR11960">
    <property type="entry name" value="EUKARYOTIC TRANSLATION INITIATION FACTOR 4E RELATED"/>
    <property type="match status" value="1"/>
</dbReference>
<dbReference type="InterPro" id="IPR023398">
    <property type="entry name" value="TIF_eIF4e-like"/>
</dbReference>
<organism evidence="10 11">
    <name type="scientific">Pseudozyma antarctica (strain T-34)</name>
    <name type="common">Yeast</name>
    <name type="synonym">Candida antarctica</name>
    <dbReference type="NCBI Taxonomy" id="1151754"/>
    <lineage>
        <taxon>Eukaryota</taxon>
        <taxon>Fungi</taxon>
        <taxon>Dikarya</taxon>
        <taxon>Basidiomycota</taxon>
        <taxon>Ustilaginomycotina</taxon>
        <taxon>Ustilaginomycetes</taxon>
        <taxon>Ustilaginales</taxon>
        <taxon>Ustilaginaceae</taxon>
        <taxon>Moesziomyces</taxon>
    </lineage>
</organism>
<dbReference type="Gene3D" id="3.30.760.10">
    <property type="entry name" value="RNA Cap, Translation Initiation Factor Eif4e"/>
    <property type="match status" value="1"/>
</dbReference>
<keyword evidence="2 9" id="KW-0396">Initiation factor</keyword>
<evidence type="ECO:0000313" key="11">
    <source>
        <dbReference type="Proteomes" id="UP000011976"/>
    </source>
</evidence>
<dbReference type="GO" id="GO:0003743">
    <property type="term" value="F:translation initiation factor activity"/>
    <property type="evidence" value="ECO:0007669"/>
    <property type="project" value="UniProtKB-KW"/>
</dbReference>
<proteinExistence type="inferred from homology"/>
<accession>M9M9Y6</accession>
<evidence type="ECO:0000256" key="9">
    <source>
        <dbReference type="RuleBase" id="RU004374"/>
    </source>
</evidence>
<dbReference type="Pfam" id="PF01652">
    <property type="entry name" value="IF4E"/>
    <property type="match status" value="1"/>
</dbReference>
<name>M9M9Y6_PSEA3</name>
<evidence type="ECO:0000313" key="10">
    <source>
        <dbReference type="EMBL" id="GAC71128.1"/>
    </source>
</evidence>
<reference evidence="11" key="1">
    <citation type="journal article" date="2013" name="Genome Announc.">
        <title>Genome sequence of the basidiomycetous yeast Pseudozyma antarctica T-34, a producer of the glycolipid biosurfactants mannosylerythritol lipids.</title>
        <authorList>
            <person name="Morita T."/>
            <person name="Koike H."/>
            <person name="Koyama Y."/>
            <person name="Hagiwara H."/>
            <person name="Ito E."/>
            <person name="Fukuoka T."/>
            <person name="Imura T."/>
            <person name="Machida M."/>
            <person name="Kitamoto D."/>
        </authorList>
    </citation>
    <scope>NUCLEOTIDE SEQUENCE [LARGE SCALE GENOMIC DNA]</scope>
    <source>
        <strain evidence="11">T-34</strain>
    </source>
</reference>
<evidence type="ECO:0000256" key="8">
    <source>
        <dbReference type="ARBA" id="ARBA00039255"/>
    </source>
</evidence>
<keyword evidence="3" id="KW-0810">Translation regulation</keyword>
<evidence type="ECO:0000256" key="1">
    <source>
        <dbReference type="ARBA" id="ARBA00009860"/>
    </source>
</evidence>
<dbReference type="STRING" id="1151754.M9M9Y6"/>
<evidence type="ECO:0000256" key="4">
    <source>
        <dbReference type="ARBA" id="ARBA00022884"/>
    </source>
</evidence>
<gene>
    <name evidence="10" type="ORF">PANT_1c00014</name>
</gene>
<dbReference type="EMBL" id="DF196767">
    <property type="protein sequence ID" value="GAC71128.1"/>
    <property type="molecule type" value="Genomic_DNA"/>
</dbReference>
<dbReference type="GO" id="GO:0016281">
    <property type="term" value="C:eukaryotic translation initiation factor 4F complex"/>
    <property type="evidence" value="ECO:0007669"/>
    <property type="project" value="TreeGrafter"/>
</dbReference>
<dbReference type="PANTHER" id="PTHR11960:SF8">
    <property type="entry name" value="EUKARYOTIC TRANSLATION INITIATION FACTOR 4E1-RELATED"/>
    <property type="match status" value="1"/>
</dbReference>
<evidence type="ECO:0000256" key="2">
    <source>
        <dbReference type="ARBA" id="ARBA00022540"/>
    </source>
</evidence>